<keyword evidence="3" id="KW-1185">Reference proteome</keyword>
<evidence type="ECO:0008006" key="4">
    <source>
        <dbReference type="Google" id="ProtNLM"/>
    </source>
</evidence>
<name>A0ABR2J2L3_9EUKA</name>
<protein>
    <recommendedName>
        <fullName evidence="4">GRIP domain-containing protein</fullName>
    </recommendedName>
</protein>
<comment type="caution">
    <text evidence="2">The sequence shown here is derived from an EMBL/GenBank/DDBJ whole genome shotgun (WGS) entry which is preliminary data.</text>
</comment>
<evidence type="ECO:0000313" key="3">
    <source>
        <dbReference type="Proteomes" id="UP001470230"/>
    </source>
</evidence>
<organism evidence="2 3">
    <name type="scientific">Tritrichomonas musculus</name>
    <dbReference type="NCBI Taxonomy" id="1915356"/>
    <lineage>
        <taxon>Eukaryota</taxon>
        <taxon>Metamonada</taxon>
        <taxon>Parabasalia</taxon>
        <taxon>Tritrichomonadida</taxon>
        <taxon>Tritrichomonadidae</taxon>
        <taxon>Tritrichomonas</taxon>
    </lineage>
</organism>
<reference evidence="2 3" key="1">
    <citation type="submission" date="2024-04" db="EMBL/GenBank/DDBJ databases">
        <title>Tritrichomonas musculus Genome.</title>
        <authorList>
            <person name="Alves-Ferreira E."/>
            <person name="Grigg M."/>
            <person name="Lorenzi H."/>
            <person name="Galac M."/>
        </authorList>
    </citation>
    <scope>NUCLEOTIDE SEQUENCE [LARGE SCALE GENOMIC DNA]</scope>
    <source>
        <strain evidence="2 3">EAF2021</strain>
    </source>
</reference>
<feature type="coiled-coil region" evidence="1">
    <location>
        <begin position="29"/>
        <end position="56"/>
    </location>
</feature>
<accession>A0ABR2J2L3</accession>
<dbReference type="Proteomes" id="UP001470230">
    <property type="component" value="Unassembled WGS sequence"/>
</dbReference>
<evidence type="ECO:0000256" key="1">
    <source>
        <dbReference type="SAM" id="Coils"/>
    </source>
</evidence>
<gene>
    <name evidence="2" type="ORF">M9Y10_007427</name>
</gene>
<proteinExistence type="predicted"/>
<dbReference type="EMBL" id="JAPFFF010000013">
    <property type="protein sequence ID" value="KAK8871688.1"/>
    <property type="molecule type" value="Genomic_DNA"/>
</dbReference>
<evidence type="ECO:0000313" key="2">
    <source>
        <dbReference type="EMBL" id="KAK8871688.1"/>
    </source>
</evidence>
<sequence>MKGLTEESIAQITDPEKLRYLLSGVVQKNSKQLRKIRILQKQLKNAKNELLSTSSSLTEYKINCESNNFYKFEHEFEKIRADYNEFAFTSLFNIIQNVNLESSDADMNNQNIQQFFTESKKFQKEFSEAKNAPINEFKTIISKRDEIIADKDRQINELKEQIEKIETSPLPKEVEELLSEKDQSIVKLRNLIQRYSKSDQIKQQQIDEQQQQIQQLMLANKGNKINSDEIVKLESEVKELHSKSSNKEVFEIESKNEKLTAMLEKSNRMYTQLNERYLSLQHSISNKKGIQLSVSQNLLFEVMSKNGKKKAKKVASNESAVIVSLRKTLLQFFLTDEENQENLIPVVLEIVGCNKEQIEGALTNYKRHQHLINRAGSFFGLFA</sequence>
<feature type="coiled-coil region" evidence="1">
    <location>
        <begin position="148"/>
        <end position="194"/>
    </location>
</feature>
<keyword evidence="1" id="KW-0175">Coiled coil</keyword>